<name>A0A9W8TQ73_9PEZI</name>
<evidence type="ECO:0000256" key="1">
    <source>
        <dbReference type="ARBA" id="ARBA00022737"/>
    </source>
</evidence>
<feature type="repeat" description="ANK" evidence="3">
    <location>
        <begin position="554"/>
        <end position="580"/>
    </location>
</feature>
<dbReference type="VEuPathDB" id="FungiDB:F4678DRAFT_430806"/>
<dbReference type="SUPFAM" id="SSF48403">
    <property type="entry name" value="Ankyrin repeat"/>
    <property type="match status" value="6"/>
</dbReference>
<feature type="repeat" description="ANK" evidence="3">
    <location>
        <begin position="601"/>
        <end position="633"/>
    </location>
</feature>
<comment type="caution">
    <text evidence="6">The sequence shown here is derived from an EMBL/GenBank/DDBJ whole genome shotgun (WGS) entry which is preliminary data.</text>
</comment>
<sequence length="2038" mass="227097">MSSDGISDSDSDVVLIDRDDISDYNVDHILPVSAEEIVKIRSWLQPTAYDDRFGEYQKHLASHAAGTGIWLTSSTTYRKWLQNQQLGALWIKGIPGSGKSVIAAQLADDLAVQHPGSPVLYFFFRQIIDANHEPIAYCVVDALDEMDQGHDEFLRTLAQLGLWNPNKVKLLMTSRPTAKLEDILRKIQMLQIRLDETAVDHDISIFVRTKLSATAITDPDRDLILNAVPGRANGLFLYARLAMDAFLKPGANIRDVVAALPQDLNEMYTNLLGIHSLRSGISPDLQRLILQCATHASRPLRLLEVAEMLEHNYLLQIQRNLKATKEIVRAACGPLLEILLDETVCVVHHSFTEYLTDTSRQSTNEDHPPLQPGLTHTTLALACLYYLEYALNDIQSQLQREESNKPRPLAIGRHDNEVSYETIELRLKYPFLEYAASNWHVHVTKSMIAGYNQDEVNKTLRRLFNHDERLNAWLKLASPWDARDLDSFTQLHLAAGLGLDHYIQDLLKVGGIDVNSPDKLGRTPLWWAASSGHASTVRLLAQAGANPNQADCYDGFKPLHNAAIANHADTVKALIDCGVSPLTGKTQESPGRRCGKAPRSVGNTPLMYACEYGHLETVDIFMSFISDPDVISRALRWATRKGKSTVIRRILQHPEADVKAEQGGRTLLALACSSLSADSVAALLEAGANPNIDDIPPARSWSPMHYPNSGHGDSPLRKLCAAWKYSESDEHSAQAIFSMLAASGVDVHERDENGANALHWAIASPILTRLLIDAGVDVNTTSSDGTTPLHHTKNGEVIDLLVSLGGANINHKDKEGKTPLMSYLTRTQLSSNSDPLNHLLKFRPDCSVVDNKGNNIMHYLVGCEGIMDLTEVLRDLLALGADPNSRNFAGNVPLHVISRRLGVVDQILDLLLASGADLNARDKQGSTVLFRVIEDRWRENPDFVQLLIEKGASLTVRDFQGRTLLHEAIRRRYTGRRLRRHLGADFVEFFLARGLDFKVIDHHGNNLLHELAMRPKESDRGLWEKLLALGLDLSQQNYAGRTPLHMICSTISTLDTVDFVISQMKNMEATTVDVVDNAGITPLHLASTLSGLHVQRLLDAGADPTRATFEGRTPLHLAAQSRAGNIVGILLDALYQRQMEEKMHVHNAFDNPAPFIPRGSWYRDNAFQFLPDTINAQETSKNPRNREPGWTPLHYACRSGRPETVALLLAAGADFDANSTVMACSEFEDEQILWEGCHERRNDLDAGGLLLNDTSRPFTSSRAIYDPQQAPTLHAQTARIDDILEMLLQKTLRVDAAGDFRSICHNNFVHIAFMKRKDYTVQCLARMQDEYKRAKGRQTTTEIYAIHQNRYVQEAARRSLAEYKGIKKGEGSDQTFKSLMLRRDYRGVRELARAGTCFFHHELSHGSSSFSVLSKLGFAFLAKQIVDDLYPGSEYLTKEEPEEAYSCELCLARSKSDCFEGSDYLLTAVQQEAPNMEIVRFLVEDCGVGINRLHSVNRGEAVESPLLFVARGEQWWHAALAVPYFIERSADLNIRNHLDQTPLHIALDANRGQYQGFFREDVVRALIKAGADVNAVDAKGQSCLAYSGGDARFSRLLLENGARADPHTLLAVIDGNDYETLRMLMLSGVNPNTRLPEVKSSREYQSHNADEQFSALHYAARVRNIERYNILKEEPTFLKIRTDMVEILLEYGADPFGTCLQRSTTSENIQEPETLSVNISESNEPPLPKGCVQSTILHDLVEKGRLVEPLLRITNLKLDFRDSKGKTLLLSACSSIMGPDAVVRIAPSSTEDTSIASQSILRYLLSKGSDPFARDNLGRNALHQMFSDATAHSYIEDYSNSSSLVYLAAMYPTLINQRDRLGNTPLHLALHFAGNGPKSMNAVMLLFQVGANPLLLDGEGNSALHIIASHLYLAEVRQLFRDLLSRGCDINGRNIRGETPIFMYYAFCHQDPLYTKSPYETEVQAMWEASGANFRVCDNSRRGLLHIAARSSARRFQELMDKGLDPKMDDENKHTPLDVAAACGRKDVLALFATEKSD</sequence>
<reference evidence="6" key="1">
    <citation type="submission" date="2022-07" db="EMBL/GenBank/DDBJ databases">
        <title>Genome Sequence of Xylaria arbuscula.</title>
        <authorList>
            <person name="Buettner E."/>
        </authorList>
    </citation>
    <scope>NUCLEOTIDE SEQUENCE</scope>
    <source>
        <strain evidence="6">VT107</strain>
    </source>
</reference>
<evidence type="ECO:0000256" key="3">
    <source>
        <dbReference type="PROSITE-ProRule" id="PRU00023"/>
    </source>
</evidence>
<feature type="repeat" description="ANK" evidence="3">
    <location>
        <begin position="663"/>
        <end position="695"/>
    </location>
</feature>
<organism evidence="6 7">
    <name type="scientific">Xylaria arbuscula</name>
    <dbReference type="NCBI Taxonomy" id="114810"/>
    <lineage>
        <taxon>Eukaryota</taxon>
        <taxon>Fungi</taxon>
        <taxon>Dikarya</taxon>
        <taxon>Ascomycota</taxon>
        <taxon>Pezizomycotina</taxon>
        <taxon>Sordariomycetes</taxon>
        <taxon>Xylariomycetidae</taxon>
        <taxon>Xylariales</taxon>
        <taxon>Xylariaceae</taxon>
        <taxon>Xylaria</taxon>
    </lineage>
</organism>
<dbReference type="PROSITE" id="PS50297">
    <property type="entry name" value="ANK_REP_REGION"/>
    <property type="match status" value="6"/>
</dbReference>
<dbReference type="InterPro" id="IPR027417">
    <property type="entry name" value="P-loop_NTPase"/>
</dbReference>
<dbReference type="Proteomes" id="UP001148614">
    <property type="component" value="Unassembled WGS sequence"/>
</dbReference>
<protein>
    <recommendedName>
        <fullName evidence="8">NACHT domain-containing protein</fullName>
    </recommendedName>
</protein>
<feature type="domain" description="Nephrocystin 3-like N-terminal" evidence="5">
    <location>
        <begin position="135"/>
        <end position="175"/>
    </location>
</feature>
<dbReference type="Pfam" id="PF00023">
    <property type="entry name" value="Ank"/>
    <property type="match status" value="2"/>
</dbReference>
<feature type="repeat" description="ANK" evidence="3">
    <location>
        <begin position="1538"/>
        <end position="1578"/>
    </location>
</feature>
<feature type="repeat" description="ANK" evidence="3">
    <location>
        <begin position="1110"/>
        <end position="1132"/>
    </location>
</feature>
<dbReference type="InterPro" id="IPR056884">
    <property type="entry name" value="NPHP3-like_N"/>
</dbReference>
<feature type="repeat" description="ANK" evidence="3">
    <location>
        <begin position="1188"/>
        <end position="1220"/>
    </location>
</feature>
<dbReference type="Gene3D" id="1.25.40.20">
    <property type="entry name" value="Ankyrin repeat-containing domain"/>
    <property type="match status" value="7"/>
</dbReference>
<evidence type="ECO:0000259" key="5">
    <source>
        <dbReference type="Pfam" id="PF24883"/>
    </source>
</evidence>
<evidence type="ECO:0000313" key="7">
    <source>
        <dbReference type="Proteomes" id="UP001148614"/>
    </source>
</evidence>
<keyword evidence="2 3" id="KW-0040">ANK repeat</keyword>
<evidence type="ECO:0000256" key="2">
    <source>
        <dbReference type="ARBA" id="ARBA00023043"/>
    </source>
</evidence>
<accession>A0A9W8TQ73</accession>
<gene>
    <name evidence="6" type="ORF">NPX13_g3327</name>
</gene>
<feature type="repeat" description="ANK" evidence="3">
    <location>
        <begin position="889"/>
        <end position="923"/>
    </location>
</feature>
<feature type="repeat" description="ANK" evidence="3">
    <location>
        <begin position="1899"/>
        <end position="1935"/>
    </location>
</feature>
<dbReference type="PANTHER" id="PTHR24198:SF165">
    <property type="entry name" value="ANKYRIN REPEAT-CONTAINING PROTEIN-RELATED"/>
    <property type="match status" value="1"/>
</dbReference>
<evidence type="ECO:0000259" key="4">
    <source>
        <dbReference type="Pfam" id="PF22939"/>
    </source>
</evidence>
<evidence type="ECO:0000313" key="6">
    <source>
        <dbReference type="EMBL" id="KAJ3577241.1"/>
    </source>
</evidence>
<dbReference type="SUPFAM" id="SSF52540">
    <property type="entry name" value="P-loop containing nucleoside triphosphate hydrolases"/>
    <property type="match status" value="1"/>
</dbReference>
<dbReference type="InterPro" id="IPR054471">
    <property type="entry name" value="GPIID_WHD"/>
</dbReference>
<dbReference type="PANTHER" id="PTHR24198">
    <property type="entry name" value="ANKYRIN REPEAT AND PROTEIN KINASE DOMAIN-CONTAINING PROTEIN"/>
    <property type="match status" value="1"/>
</dbReference>
<dbReference type="InterPro" id="IPR036770">
    <property type="entry name" value="Ankyrin_rpt-contain_sf"/>
</dbReference>
<dbReference type="Pfam" id="PF22939">
    <property type="entry name" value="WHD_GPIID"/>
    <property type="match status" value="1"/>
</dbReference>
<dbReference type="InterPro" id="IPR002110">
    <property type="entry name" value="Ankyrin_rpt"/>
</dbReference>
<evidence type="ECO:0008006" key="8">
    <source>
        <dbReference type="Google" id="ProtNLM"/>
    </source>
</evidence>
<dbReference type="PRINTS" id="PR01415">
    <property type="entry name" value="ANKYRIN"/>
</dbReference>
<feature type="domain" description="GPI inositol-deacylase winged helix" evidence="4">
    <location>
        <begin position="287"/>
        <end position="362"/>
    </location>
</feature>
<proteinExistence type="predicted"/>
<dbReference type="SMART" id="SM00248">
    <property type="entry name" value="ANK"/>
    <property type="match status" value="26"/>
</dbReference>
<feature type="repeat" description="ANK" evidence="3">
    <location>
        <begin position="520"/>
        <end position="552"/>
    </location>
</feature>
<keyword evidence="7" id="KW-1185">Reference proteome</keyword>
<dbReference type="Pfam" id="PF12796">
    <property type="entry name" value="Ank_2"/>
    <property type="match status" value="5"/>
</dbReference>
<feature type="domain" description="Nephrocystin 3-like N-terminal" evidence="5">
    <location>
        <begin position="66"/>
        <end position="127"/>
    </location>
</feature>
<keyword evidence="1" id="KW-0677">Repeat</keyword>
<dbReference type="Pfam" id="PF24883">
    <property type="entry name" value="NPHP3_N"/>
    <property type="match status" value="2"/>
</dbReference>
<dbReference type="EMBL" id="JANPWZ010000406">
    <property type="protein sequence ID" value="KAJ3577241.1"/>
    <property type="molecule type" value="Genomic_DNA"/>
</dbReference>
<dbReference type="PROSITE" id="PS50088">
    <property type="entry name" value="ANK_REPEAT"/>
    <property type="match status" value="9"/>
</dbReference>